<keyword evidence="3" id="KW-0804">Transcription</keyword>
<dbReference type="SMART" id="SM00342">
    <property type="entry name" value="HTH_ARAC"/>
    <property type="match status" value="1"/>
</dbReference>
<protein>
    <submittedName>
        <fullName evidence="5">AraC-type DNA-binding protein</fullName>
    </submittedName>
</protein>
<feature type="domain" description="HTH araC/xylS-type" evidence="4">
    <location>
        <begin position="260"/>
        <end position="358"/>
    </location>
</feature>
<dbReference type="EMBL" id="FNRS01000001">
    <property type="protein sequence ID" value="SEC48867.1"/>
    <property type="molecule type" value="Genomic_DNA"/>
</dbReference>
<dbReference type="PRINTS" id="PR00032">
    <property type="entry name" value="HTHARAC"/>
</dbReference>
<evidence type="ECO:0000313" key="6">
    <source>
        <dbReference type="Proteomes" id="UP000183155"/>
    </source>
</evidence>
<evidence type="ECO:0000256" key="1">
    <source>
        <dbReference type="ARBA" id="ARBA00023015"/>
    </source>
</evidence>
<evidence type="ECO:0000256" key="3">
    <source>
        <dbReference type="ARBA" id="ARBA00023163"/>
    </source>
</evidence>
<accession>A0A1H4SXG6</accession>
<dbReference type="GO" id="GO:0003677">
    <property type="term" value="F:DNA binding"/>
    <property type="evidence" value="ECO:0007669"/>
    <property type="project" value="UniProtKB-KW"/>
</dbReference>
<dbReference type="InterPro" id="IPR032687">
    <property type="entry name" value="AraC-type_N"/>
</dbReference>
<keyword evidence="1" id="KW-0805">Transcription regulation</keyword>
<dbReference type="InterPro" id="IPR009057">
    <property type="entry name" value="Homeodomain-like_sf"/>
</dbReference>
<dbReference type="InterPro" id="IPR018060">
    <property type="entry name" value="HTH_AraC"/>
</dbReference>
<comment type="caution">
    <text evidence="5">The sequence shown here is derived from an EMBL/GenBank/DDBJ whole genome shotgun (WGS) entry which is preliminary data.</text>
</comment>
<evidence type="ECO:0000256" key="2">
    <source>
        <dbReference type="ARBA" id="ARBA00023125"/>
    </source>
</evidence>
<dbReference type="Proteomes" id="UP000183155">
    <property type="component" value="Unassembled WGS sequence"/>
</dbReference>
<dbReference type="PANTHER" id="PTHR47894:SF1">
    <property type="entry name" value="HTH-TYPE TRANSCRIPTIONAL REGULATOR VQSM"/>
    <property type="match status" value="1"/>
</dbReference>
<dbReference type="SUPFAM" id="SSF46689">
    <property type="entry name" value="Homeodomain-like"/>
    <property type="match status" value="1"/>
</dbReference>
<name>A0A1H4SXG6_PSETA</name>
<dbReference type="Pfam" id="PF12833">
    <property type="entry name" value="HTH_18"/>
    <property type="match status" value="1"/>
</dbReference>
<proteinExistence type="predicted"/>
<sequence length="373" mass="41705">MLPAAKLKGLTVSDNHLTLLAMHPTIAQQSPRGVVPSTYVRLLYEYLEHQGVAAAALLGVAAPQTTDRDAMRYPVSAWRALLERAAEYLQDPLLGLHLGQTITPAHFGVMGYVLLACPSLGAGLARALQYQRLLYDVNPMRSTLEGNDLLLEWGADQGRPGPLVDECAITALLQLTRNMTGRPIVASEIRFLNPAPDDIQPYRDWFGCPVLFDQPQTSIRFARALLALPLRQPDQVLLSILERQADDLLAQLPSSDDFEQAVRRSIARLVREGQPELEQVARELHVSARTLHRRLAAGGINFRELRESIRQRQAEYYLADPRLQLAEIAQLLGYSEQSAFTRAFRRWSGQTPYAYRQHVLRPTPESEASCDKA</sequence>
<evidence type="ECO:0000313" key="5">
    <source>
        <dbReference type="EMBL" id="SEC48867.1"/>
    </source>
</evidence>
<gene>
    <name evidence="5" type="ORF">SAMN04490203_2509</name>
</gene>
<dbReference type="Gene3D" id="1.10.10.60">
    <property type="entry name" value="Homeodomain-like"/>
    <property type="match status" value="1"/>
</dbReference>
<dbReference type="Pfam" id="PF12625">
    <property type="entry name" value="Arabinose_bd"/>
    <property type="match status" value="1"/>
</dbReference>
<organism evidence="5 6">
    <name type="scientific">Pseudomonas taetrolens</name>
    <dbReference type="NCBI Taxonomy" id="47884"/>
    <lineage>
        <taxon>Bacteria</taxon>
        <taxon>Pseudomonadati</taxon>
        <taxon>Pseudomonadota</taxon>
        <taxon>Gammaproteobacteria</taxon>
        <taxon>Pseudomonadales</taxon>
        <taxon>Pseudomonadaceae</taxon>
        <taxon>Pseudomonas</taxon>
    </lineage>
</organism>
<keyword evidence="2 5" id="KW-0238">DNA-binding</keyword>
<evidence type="ECO:0000259" key="4">
    <source>
        <dbReference type="PROSITE" id="PS01124"/>
    </source>
</evidence>
<reference evidence="5 6" key="1">
    <citation type="submission" date="2016-10" db="EMBL/GenBank/DDBJ databases">
        <authorList>
            <person name="Varghese N."/>
            <person name="Submissions S."/>
        </authorList>
    </citation>
    <scope>NUCLEOTIDE SEQUENCE [LARGE SCALE GENOMIC DNA]</scope>
    <source>
        <strain evidence="5 6">BS3652</strain>
    </source>
</reference>
<dbReference type="PROSITE" id="PS01124">
    <property type="entry name" value="HTH_ARAC_FAMILY_2"/>
    <property type="match status" value="1"/>
</dbReference>
<keyword evidence="6" id="KW-1185">Reference proteome</keyword>
<dbReference type="PANTHER" id="PTHR47894">
    <property type="entry name" value="HTH-TYPE TRANSCRIPTIONAL REGULATOR GADX"/>
    <property type="match status" value="1"/>
</dbReference>
<dbReference type="InterPro" id="IPR020449">
    <property type="entry name" value="Tscrpt_reg_AraC-type_HTH"/>
</dbReference>